<dbReference type="AlphaFoldDB" id="A0A9J2P582"/>
<name>A0A9J2P582_ASCLU</name>
<proteinExistence type="predicted"/>
<sequence length="76" mass="8605">MRFRGPFSCRSIGFPFVRDVLVDSLSAHILPMLPVMGCLSDAQVSHLNLHRSYRALFETPNGRGNYVSLVERKEVL</sequence>
<organism evidence="1 2">
    <name type="scientific">Ascaris lumbricoides</name>
    <name type="common">Giant roundworm</name>
    <dbReference type="NCBI Taxonomy" id="6252"/>
    <lineage>
        <taxon>Eukaryota</taxon>
        <taxon>Metazoa</taxon>
        <taxon>Ecdysozoa</taxon>
        <taxon>Nematoda</taxon>
        <taxon>Chromadorea</taxon>
        <taxon>Rhabditida</taxon>
        <taxon>Spirurina</taxon>
        <taxon>Ascaridomorpha</taxon>
        <taxon>Ascaridoidea</taxon>
        <taxon>Ascarididae</taxon>
        <taxon>Ascaris</taxon>
    </lineage>
</organism>
<dbReference type="WBParaSite" id="ALUE_0000472401-mRNA-1">
    <property type="protein sequence ID" value="ALUE_0000472401-mRNA-1"/>
    <property type="gene ID" value="ALUE_0000472401"/>
</dbReference>
<protein>
    <submittedName>
        <fullName evidence="2">Uncharacterized protein</fullName>
    </submittedName>
</protein>
<accession>A0A9J2P582</accession>
<evidence type="ECO:0000313" key="1">
    <source>
        <dbReference type="Proteomes" id="UP000036681"/>
    </source>
</evidence>
<dbReference type="Proteomes" id="UP000036681">
    <property type="component" value="Unplaced"/>
</dbReference>
<keyword evidence="1" id="KW-1185">Reference proteome</keyword>
<evidence type="ECO:0000313" key="2">
    <source>
        <dbReference type="WBParaSite" id="ALUE_0000472401-mRNA-1"/>
    </source>
</evidence>
<reference evidence="2" key="1">
    <citation type="submission" date="2023-03" db="UniProtKB">
        <authorList>
            <consortium name="WormBaseParasite"/>
        </authorList>
    </citation>
    <scope>IDENTIFICATION</scope>
</reference>